<evidence type="ECO:0000313" key="3">
    <source>
        <dbReference type="Proteomes" id="UP000179540"/>
    </source>
</evidence>
<feature type="compositionally biased region" description="Basic and acidic residues" evidence="1">
    <location>
        <begin position="1"/>
        <end position="13"/>
    </location>
</feature>
<feature type="compositionally biased region" description="Basic and acidic residues" evidence="1">
    <location>
        <begin position="46"/>
        <end position="62"/>
    </location>
</feature>
<dbReference type="RefSeq" id="WP_075514918.1">
    <property type="nucleotide sequence ID" value="NZ_JAQDNX010000001.1"/>
</dbReference>
<feature type="region of interest" description="Disordered" evidence="1">
    <location>
        <begin position="1"/>
        <end position="75"/>
    </location>
</feature>
<dbReference type="EMBL" id="MODZ01000007">
    <property type="protein sequence ID" value="OIJ35691.1"/>
    <property type="molecule type" value="Genomic_DNA"/>
</dbReference>
<accession>A0A1S2N1U2</accession>
<organism evidence="2 3">
    <name type="scientific">Rothia kristinae</name>
    <dbReference type="NCBI Taxonomy" id="37923"/>
    <lineage>
        <taxon>Bacteria</taxon>
        <taxon>Bacillati</taxon>
        <taxon>Actinomycetota</taxon>
        <taxon>Actinomycetes</taxon>
        <taxon>Micrococcales</taxon>
        <taxon>Micrococcaceae</taxon>
        <taxon>Rothia</taxon>
    </lineage>
</organism>
<reference evidence="2 3" key="1">
    <citation type="submission" date="2016-10" db="EMBL/GenBank/DDBJ databases">
        <title>Draft genome sequence of strain LCT isolated from the Shenzhou X spacecraft of China.</title>
        <authorList>
            <person name="Huang B."/>
        </authorList>
    </citation>
    <scope>NUCLEOTIDE SEQUENCE [LARGE SCALE GENOMIC DNA]</scope>
    <source>
        <strain evidence="2 3">LCT-H5</strain>
    </source>
</reference>
<protein>
    <submittedName>
        <fullName evidence="2">Uncharacterized protein</fullName>
    </submittedName>
</protein>
<sequence>MHHHRDAEQRSPEDDAEQPITSPGPDTDPEGTAHEVSPGPDSDPEGTEHEPGMGADSNREATDSEPSPGPDLGQR</sequence>
<evidence type="ECO:0000256" key="1">
    <source>
        <dbReference type="SAM" id="MobiDB-lite"/>
    </source>
</evidence>
<dbReference type="Proteomes" id="UP000179540">
    <property type="component" value="Unassembled WGS sequence"/>
</dbReference>
<gene>
    <name evidence="2" type="ORF">BK826_06550</name>
</gene>
<dbReference type="AlphaFoldDB" id="A0A1S2N1U2"/>
<proteinExistence type="predicted"/>
<name>A0A1S2N1U2_9MICC</name>
<evidence type="ECO:0000313" key="2">
    <source>
        <dbReference type="EMBL" id="OIJ35691.1"/>
    </source>
</evidence>
<comment type="caution">
    <text evidence="2">The sequence shown here is derived from an EMBL/GenBank/DDBJ whole genome shotgun (WGS) entry which is preliminary data.</text>
</comment>